<proteinExistence type="inferred from homology"/>
<dbReference type="Gene3D" id="3.40.50.200">
    <property type="entry name" value="Peptidase S8/S53 domain"/>
    <property type="match status" value="2"/>
</dbReference>
<evidence type="ECO:0000256" key="3">
    <source>
        <dbReference type="ARBA" id="ARBA00022801"/>
    </source>
</evidence>
<keyword evidence="8" id="KW-0732">Signal</keyword>
<accession>A0A4P9C8S4</accession>
<dbReference type="EMBL" id="CP029487">
    <property type="protein sequence ID" value="QCT71978.1"/>
    <property type="molecule type" value="Genomic_DNA"/>
</dbReference>
<keyword evidence="7" id="KW-0812">Transmembrane</keyword>
<keyword evidence="2 5" id="KW-0645">Protease</keyword>
<dbReference type="InterPro" id="IPR023827">
    <property type="entry name" value="Peptidase_S8_Asp-AS"/>
</dbReference>
<organism evidence="10 11">
    <name type="scientific">Eubacterium maltosivorans</name>
    <dbReference type="NCBI Taxonomy" id="2041044"/>
    <lineage>
        <taxon>Bacteria</taxon>
        <taxon>Bacillati</taxon>
        <taxon>Bacillota</taxon>
        <taxon>Clostridia</taxon>
        <taxon>Eubacteriales</taxon>
        <taxon>Eubacteriaceae</taxon>
        <taxon>Eubacterium</taxon>
    </lineage>
</organism>
<comment type="similarity">
    <text evidence="1 5 6">Belongs to the peptidase S8 family.</text>
</comment>
<dbReference type="PROSITE" id="PS00136">
    <property type="entry name" value="SUBTILASE_ASP"/>
    <property type="match status" value="1"/>
</dbReference>
<reference evidence="10 11" key="1">
    <citation type="submission" date="2018-05" db="EMBL/GenBank/DDBJ databases">
        <title>Genome comparison of Eubacterium sp.</title>
        <authorList>
            <person name="Feng Y."/>
            <person name="Sanchez-Andrea I."/>
            <person name="Stams A.J.M."/>
            <person name="De Vos W.M."/>
        </authorList>
    </citation>
    <scope>NUCLEOTIDE SEQUENCE [LARGE SCALE GENOMIC DNA]</scope>
    <source>
        <strain evidence="10 11">YI</strain>
    </source>
</reference>
<dbReference type="InterPro" id="IPR013783">
    <property type="entry name" value="Ig-like_fold"/>
</dbReference>
<dbReference type="PROSITE" id="PS00137">
    <property type="entry name" value="SUBTILASE_HIS"/>
    <property type="match status" value="1"/>
</dbReference>
<keyword evidence="4 5" id="KW-0720">Serine protease</keyword>
<dbReference type="PANTHER" id="PTHR43806:SF11">
    <property type="entry name" value="CEREVISIN-RELATED"/>
    <property type="match status" value="1"/>
</dbReference>
<dbReference type="InterPro" id="IPR050131">
    <property type="entry name" value="Peptidase_S8_subtilisin-like"/>
</dbReference>
<keyword evidence="7" id="KW-1133">Transmembrane helix</keyword>
<evidence type="ECO:0000256" key="7">
    <source>
        <dbReference type="SAM" id="Phobius"/>
    </source>
</evidence>
<feature type="domain" description="Peptidase S8/S53" evidence="9">
    <location>
        <begin position="216"/>
        <end position="417"/>
    </location>
</feature>
<dbReference type="InterPro" id="IPR023828">
    <property type="entry name" value="Peptidase_S8_Ser-AS"/>
</dbReference>
<dbReference type="GO" id="GO:0006508">
    <property type="term" value="P:proteolysis"/>
    <property type="evidence" value="ECO:0007669"/>
    <property type="project" value="UniProtKB-KW"/>
</dbReference>
<gene>
    <name evidence="10" type="ORF">CPZ25_011795</name>
</gene>
<dbReference type="Pfam" id="PF00082">
    <property type="entry name" value="Peptidase_S8"/>
    <property type="match status" value="2"/>
</dbReference>
<keyword evidence="7" id="KW-0472">Membrane</keyword>
<dbReference type="InterPro" id="IPR000209">
    <property type="entry name" value="Peptidase_S8/S53_dom"/>
</dbReference>
<evidence type="ECO:0000313" key="11">
    <source>
        <dbReference type="Proteomes" id="UP000218387"/>
    </source>
</evidence>
<keyword evidence="11" id="KW-1185">Reference proteome</keyword>
<feature type="signal peptide" evidence="8">
    <location>
        <begin position="1"/>
        <end position="25"/>
    </location>
</feature>
<evidence type="ECO:0000256" key="5">
    <source>
        <dbReference type="PROSITE-ProRule" id="PRU01240"/>
    </source>
</evidence>
<evidence type="ECO:0000256" key="6">
    <source>
        <dbReference type="RuleBase" id="RU003355"/>
    </source>
</evidence>
<dbReference type="SUPFAM" id="SSF50965">
    <property type="entry name" value="Galactose oxidase, central domain"/>
    <property type="match status" value="1"/>
</dbReference>
<dbReference type="KEGG" id="emt:CPZ25_011795"/>
<dbReference type="InterPro" id="IPR015915">
    <property type="entry name" value="Kelch-typ_b-propeller"/>
</dbReference>
<dbReference type="InterPro" id="IPR022398">
    <property type="entry name" value="Peptidase_S8_His-AS"/>
</dbReference>
<feature type="transmembrane region" description="Helical" evidence="7">
    <location>
        <begin position="1085"/>
        <end position="1106"/>
    </location>
</feature>
<sequence>MKKRILCILLSLLMVLSLVPAGALAQEEETPVSYDNCAAGEAIVCMEKASPLSRSAVPSLLAGAEVLMDISEAPAAGARSLSADAGGQVLALVRDENRSTEELIAELNTYPQVAFAEPNYAISPITDEASVPAAVEESPAPETAVPAESNTAAAAPAAEAAQAAPAAKAPGAVNTADIMTNYQWAYDNTGNYFSSLPGFDMHYDGWNQASGTSGSDDVVIAVLDTGVDAKNPDLENKMWSRGGLNLPGGEHGINYGGYTDEQMADTSDPNGHGTHCAGIIGAEWGNGGVSGTSQNAKIMALRYGSFISTVLACYDYMASAIDLDVNLKAVNCSFTSSGSPKSLDLAVEKLGKMGLVSVYGSANSAADNDKTGILSSTFIDNPYAVVVDAANAYGQMALYSCYGQRTTDIVAPGSRILSTWPTDKAFYYPEFSNSNLFYEGFENADSLKFYTDADPAKGKECGEITGEKVYNGQKSLKLQGTAEGNTVYSQPVDLTQASGFDPSAAYRFSLSIAGAEKNGNGQADIKVRLTDGTFAPLNNDAEDSFARGRDGGFNGLNAGAYQALPANTDYQNFQLCLTLKGINMVFPNGHGEYVYQDNPVYIDNLGVGSETLPYNYSDGTSMATPMITGAVAVLAERYQEDTAAKRAARTIGSVTKYDKFKDKCVSDGFIDLSQAATDNPYPVVNAAAITDDTVTIDGYFFGKNPAVTIGGKAAQIQSNETTENGGQRLVVSRPADVSGMARVSVTSSEKGEGHQSYDFGAIKDVAYFENTLPLPEDAAFYDTEAYQMVGYGDYLYCIPHFYNLPEIVTMLWRFNVNTQTWDQVALPEDAPMINATAVVWQDKLLIYSHDIGTVGTILTYDGSTWTQTPGFSNEELPSSATLVNNDGQLLAVGGASSNAVYAIDLDNHTLPPMGNTLRTARGTLVSAGHGQLIVSGGLEAGNQNGTLPGVERLTLDNGVFTAAKLDMTGIKTGNLSGFASAAVKDGFMLVGPETDTGSTDTYTLGASGNLTPYEKRVDNAALANPSAAAYKGQFYVLARTYTTDSNFIFKSTAVQTEDPVTPDTPVTPDNNGDGNANNVGTGIAGMMPIASAAVLLLCAAGIMVLVMKRRNKMQS</sequence>
<keyword evidence="3 5" id="KW-0378">Hydrolase</keyword>
<dbReference type="GO" id="GO:0004252">
    <property type="term" value="F:serine-type endopeptidase activity"/>
    <property type="evidence" value="ECO:0007669"/>
    <property type="project" value="UniProtKB-UniRule"/>
</dbReference>
<protein>
    <recommendedName>
        <fullName evidence="9">Peptidase S8/S53 domain-containing protein</fullName>
    </recommendedName>
</protein>
<dbReference type="PANTHER" id="PTHR43806">
    <property type="entry name" value="PEPTIDASE S8"/>
    <property type="match status" value="1"/>
</dbReference>
<dbReference type="Proteomes" id="UP000218387">
    <property type="component" value="Chromosome"/>
</dbReference>
<name>A0A4P9C8S4_EUBML</name>
<evidence type="ECO:0000259" key="9">
    <source>
        <dbReference type="Pfam" id="PF00082"/>
    </source>
</evidence>
<dbReference type="PRINTS" id="PR00723">
    <property type="entry name" value="SUBTILISIN"/>
</dbReference>
<dbReference type="InterPro" id="IPR011043">
    <property type="entry name" value="Gal_Oxase/kelch_b-propeller"/>
</dbReference>
<evidence type="ECO:0000313" key="10">
    <source>
        <dbReference type="EMBL" id="QCT71978.1"/>
    </source>
</evidence>
<dbReference type="AlphaFoldDB" id="A0A4P9C8S4"/>
<evidence type="ECO:0000256" key="8">
    <source>
        <dbReference type="SAM" id="SignalP"/>
    </source>
</evidence>
<dbReference type="PROSITE" id="PS51892">
    <property type="entry name" value="SUBTILASE"/>
    <property type="match status" value="1"/>
</dbReference>
<dbReference type="Gene3D" id="2.60.40.10">
    <property type="entry name" value="Immunoglobulins"/>
    <property type="match status" value="1"/>
</dbReference>
<feature type="active site" description="Charge relay system" evidence="5">
    <location>
        <position position="272"/>
    </location>
</feature>
<feature type="active site" description="Charge relay system" evidence="5">
    <location>
        <position position="621"/>
    </location>
</feature>
<dbReference type="Gene3D" id="2.120.10.80">
    <property type="entry name" value="Kelch-type beta propeller"/>
    <property type="match status" value="1"/>
</dbReference>
<evidence type="ECO:0000256" key="2">
    <source>
        <dbReference type="ARBA" id="ARBA00022670"/>
    </source>
</evidence>
<dbReference type="InterPro" id="IPR036852">
    <property type="entry name" value="Peptidase_S8/S53_dom_sf"/>
</dbReference>
<dbReference type="SUPFAM" id="SSF52743">
    <property type="entry name" value="Subtilisin-like"/>
    <property type="match status" value="2"/>
</dbReference>
<feature type="domain" description="Peptidase S8/S53" evidence="9">
    <location>
        <begin position="610"/>
        <end position="651"/>
    </location>
</feature>
<dbReference type="RefSeq" id="WP_096920504.1">
    <property type="nucleotide sequence ID" value="NZ_CP029487.1"/>
</dbReference>
<dbReference type="PROSITE" id="PS00138">
    <property type="entry name" value="SUBTILASE_SER"/>
    <property type="match status" value="1"/>
</dbReference>
<feature type="chain" id="PRO_5020196394" description="Peptidase S8/S53 domain-containing protein" evidence="8">
    <location>
        <begin position="26"/>
        <end position="1115"/>
    </location>
</feature>
<evidence type="ECO:0000256" key="1">
    <source>
        <dbReference type="ARBA" id="ARBA00011073"/>
    </source>
</evidence>
<feature type="active site" description="Charge relay system" evidence="5">
    <location>
        <position position="224"/>
    </location>
</feature>
<dbReference type="InterPro" id="IPR015500">
    <property type="entry name" value="Peptidase_S8_subtilisin-rel"/>
</dbReference>
<evidence type="ECO:0000256" key="4">
    <source>
        <dbReference type="ARBA" id="ARBA00022825"/>
    </source>
</evidence>